<organism evidence="2 3">
    <name type="scientific">Maricaulis salignorans</name>
    <dbReference type="NCBI Taxonomy" id="144026"/>
    <lineage>
        <taxon>Bacteria</taxon>
        <taxon>Pseudomonadati</taxon>
        <taxon>Pseudomonadota</taxon>
        <taxon>Alphaproteobacteria</taxon>
        <taxon>Maricaulales</taxon>
        <taxon>Maricaulaceae</taxon>
        <taxon>Maricaulis</taxon>
    </lineage>
</organism>
<comment type="similarity">
    <text evidence="1">Belongs to the PspA/Vipp/IM30 family.</text>
</comment>
<evidence type="ECO:0000256" key="1">
    <source>
        <dbReference type="ARBA" id="ARBA00043985"/>
    </source>
</evidence>
<dbReference type="AlphaFoldDB" id="A0A1G9WSR4"/>
<accession>A0A1G9WSR4</accession>
<dbReference type="OrthoDB" id="7999550at2"/>
<protein>
    <submittedName>
        <fullName evidence="2">Phage shock protein A</fullName>
    </submittedName>
</protein>
<reference evidence="2 3" key="1">
    <citation type="submission" date="2016-10" db="EMBL/GenBank/DDBJ databases">
        <authorList>
            <person name="de Groot N.N."/>
        </authorList>
    </citation>
    <scope>NUCLEOTIDE SEQUENCE [LARGE SCALE GENOMIC DNA]</scope>
    <source>
        <strain evidence="2 3">DSM 16077</strain>
    </source>
</reference>
<dbReference type="RefSeq" id="WP_091771893.1">
    <property type="nucleotide sequence ID" value="NZ_FNHG01000027.1"/>
</dbReference>
<sequence>MFKTLITIVRGRTAQARDELEDGHTVLILEQKLREASAGHDRAKRALATMILRERNEKRALAGVTSRIGDLENRVTAAMNAGMDAFASEGADAIAELEREQSVREQTLERTALAARRLRLMIEQTDRRLVELRLGLTTARSMEAERGATRDLRGDFAGMAAIVEGEAVLKRALERTDTTEEFDILDQIDAELNGDDLVERMAANGLGTPLRSRGADVLARLKACTETGINATQAQTV</sequence>
<evidence type="ECO:0000313" key="3">
    <source>
        <dbReference type="Proteomes" id="UP000199759"/>
    </source>
</evidence>
<dbReference type="STRING" id="144026.SAMN04488568_12719"/>
<dbReference type="InterPro" id="IPR007157">
    <property type="entry name" value="PspA_VIPP1"/>
</dbReference>
<dbReference type="EMBL" id="FNHG01000027">
    <property type="protein sequence ID" value="SDM87225.1"/>
    <property type="molecule type" value="Genomic_DNA"/>
</dbReference>
<keyword evidence="3" id="KW-1185">Reference proteome</keyword>
<gene>
    <name evidence="2" type="ORF">SAMN04488568_12719</name>
</gene>
<dbReference type="Pfam" id="PF04012">
    <property type="entry name" value="PspA_IM30"/>
    <property type="match status" value="1"/>
</dbReference>
<proteinExistence type="inferred from homology"/>
<dbReference type="Proteomes" id="UP000199759">
    <property type="component" value="Unassembled WGS sequence"/>
</dbReference>
<evidence type="ECO:0000313" key="2">
    <source>
        <dbReference type="EMBL" id="SDM87225.1"/>
    </source>
</evidence>
<name>A0A1G9WSR4_9PROT</name>